<proteinExistence type="inferred from homology"/>
<dbReference type="InterPro" id="IPR013785">
    <property type="entry name" value="Aldolase_TIM"/>
</dbReference>
<dbReference type="UniPathway" id="UPA00251">
    <property type="reaction ID" value="UER00318"/>
</dbReference>
<evidence type="ECO:0000256" key="5">
    <source>
        <dbReference type="ARBA" id="ARBA00023133"/>
    </source>
</evidence>
<evidence type="ECO:0000256" key="4">
    <source>
        <dbReference type="ARBA" id="ARBA00020771"/>
    </source>
</evidence>
<evidence type="ECO:0000256" key="3">
    <source>
        <dbReference type="ARBA" id="ARBA00012053"/>
    </source>
</evidence>
<dbReference type="GO" id="GO:0004655">
    <property type="term" value="F:porphobilinogen synthase activity"/>
    <property type="evidence" value="ECO:0007669"/>
    <property type="project" value="UniProtKB-EC"/>
</dbReference>
<comment type="pathway">
    <text evidence="1">Porphyrin-containing compound metabolism; protoporphyrin-IX biosynthesis; coproporphyrinogen-III from 5-aminolevulinate: step 1/4.</text>
</comment>
<keyword evidence="5" id="KW-0350">Heme biosynthesis</keyword>
<dbReference type="EMBL" id="CP047045">
    <property type="protein sequence ID" value="QGZ94911.1"/>
    <property type="molecule type" value="Genomic_DNA"/>
</dbReference>
<dbReference type="PANTHER" id="PTHR11458">
    <property type="entry name" value="DELTA-AMINOLEVULINIC ACID DEHYDRATASE"/>
    <property type="match status" value="1"/>
</dbReference>
<evidence type="ECO:0000313" key="11">
    <source>
        <dbReference type="EMBL" id="QGZ94911.1"/>
    </source>
</evidence>
<dbReference type="InterPro" id="IPR001731">
    <property type="entry name" value="ALAD"/>
</dbReference>
<evidence type="ECO:0000256" key="7">
    <source>
        <dbReference type="ARBA" id="ARBA00023244"/>
    </source>
</evidence>
<evidence type="ECO:0000256" key="10">
    <source>
        <dbReference type="RuleBase" id="RU004161"/>
    </source>
</evidence>
<keyword evidence="7" id="KW-0627">Porphyrin biosynthesis</keyword>
<dbReference type="Proteomes" id="UP000431269">
    <property type="component" value="Chromosome"/>
</dbReference>
<evidence type="ECO:0000313" key="12">
    <source>
        <dbReference type="Proteomes" id="UP000431269"/>
    </source>
</evidence>
<comment type="similarity">
    <text evidence="2 10">Belongs to the ALAD family.</text>
</comment>
<dbReference type="GO" id="GO:0008270">
    <property type="term" value="F:zinc ion binding"/>
    <property type="evidence" value="ECO:0007669"/>
    <property type="project" value="TreeGrafter"/>
</dbReference>
<comment type="catalytic activity">
    <reaction evidence="9">
        <text>2 5-aminolevulinate = porphobilinogen + 2 H2O + H(+)</text>
        <dbReference type="Rhea" id="RHEA:24064"/>
        <dbReference type="ChEBI" id="CHEBI:15377"/>
        <dbReference type="ChEBI" id="CHEBI:15378"/>
        <dbReference type="ChEBI" id="CHEBI:58126"/>
        <dbReference type="ChEBI" id="CHEBI:356416"/>
        <dbReference type="EC" id="4.2.1.24"/>
    </reaction>
</comment>
<dbReference type="AlphaFoldDB" id="A0A6I6MLM7"/>
<evidence type="ECO:0000256" key="6">
    <source>
        <dbReference type="ARBA" id="ARBA00023239"/>
    </source>
</evidence>
<accession>A0A6I6MLM7</accession>
<dbReference type="PANTHER" id="PTHR11458:SF0">
    <property type="entry name" value="DELTA-AMINOLEVULINIC ACID DEHYDRATASE"/>
    <property type="match status" value="1"/>
</dbReference>
<reference evidence="12" key="1">
    <citation type="submission" date="2019-12" db="EMBL/GenBank/DDBJ databases">
        <title>Complete genome of Terracaulis silvestris 0127_4.</title>
        <authorList>
            <person name="Vieira S."/>
            <person name="Riedel T."/>
            <person name="Sproer C."/>
            <person name="Pascual J."/>
            <person name="Boedeker C."/>
            <person name="Overmann J."/>
        </authorList>
    </citation>
    <scope>NUCLEOTIDE SEQUENCE [LARGE SCALE GENOMIC DNA]</scope>
    <source>
        <strain evidence="12">0127_4</strain>
    </source>
</reference>
<dbReference type="EC" id="4.2.1.24" evidence="3"/>
<gene>
    <name evidence="11" type="primary">hemB_2</name>
    <name evidence="11" type="ORF">DSM104635_01746</name>
</gene>
<name>A0A6I6MLM7_9CAUL</name>
<dbReference type="GO" id="GO:0005829">
    <property type="term" value="C:cytosol"/>
    <property type="evidence" value="ECO:0007669"/>
    <property type="project" value="TreeGrafter"/>
</dbReference>
<evidence type="ECO:0000256" key="9">
    <source>
        <dbReference type="ARBA" id="ARBA00047651"/>
    </source>
</evidence>
<dbReference type="KEGG" id="tsv:DSM104635_01746"/>
<dbReference type="PRINTS" id="PR00144">
    <property type="entry name" value="DALDHYDRTASE"/>
</dbReference>
<evidence type="ECO:0000256" key="2">
    <source>
        <dbReference type="ARBA" id="ARBA00008055"/>
    </source>
</evidence>
<evidence type="ECO:0000256" key="1">
    <source>
        <dbReference type="ARBA" id="ARBA00004694"/>
    </source>
</evidence>
<dbReference type="GO" id="GO:0006782">
    <property type="term" value="P:protoporphyrinogen IX biosynthetic process"/>
    <property type="evidence" value="ECO:0007669"/>
    <property type="project" value="UniProtKB-UniPathway"/>
</dbReference>
<keyword evidence="12" id="KW-1185">Reference proteome</keyword>
<organism evidence="11 12">
    <name type="scientific">Terricaulis silvestris</name>
    <dbReference type="NCBI Taxonomy" id="2686094"/>
    <lineage>
        <taxon>Bacteria</taxon>
        <taxon>Pseudomonadati</taxon>
        <taxon>Pseudomonadota</taxon>
        <taxon>Alphaproteobacteria</taxon>
        <taxon>Caulobacterales</taxon>
        <taxon>Caulobacteraceae</taxon>
        <taxon>Terricaulis</taxon>
    </lineage>
</organism>
<dbReference type="Gene3D" id="3.20.20.70">
    <property type="entry name" value="Aldolase class I"/>
    <property type="match status" value="1"/>
</dbReference>
<dbReference type="SMART" id="SM01004">
    <property type="entry name" value="ALAD"/>
    <property type="match status" value="1"/>
</dbReference>
<sequence length="271" mass="29217">MTIARYPASRSRRLRQSDWARRLTREHALSPDDLIWAIVVHDGAEDAIEVASMPSAPRLSIRAAAAAAKRAEHLGIPALAIFPHIEPAKKDSEGREALNPDGLVCRTVRALKDAAPSVGIMVDVALDPFTDHGHDGLVQNGQILNDATIELLVEQAIIQVEAGADIVAPSDMMDGRVGAIRHALEAGYHHDTLIMSYAAKYASHSMAPTATPSVRRRLVEAPITLPAINAPISWIVPMPMKPSAKWRWMSQKAPTCCSSSQACPISTSSHA</sequence>
<evidence type="ECO:0000256" key="8">
    <source>
        <dbReference type="ARBA" id="ARBA00032837"/>
    </source>
</evidence>
<protein>
    <recommendedName>
        <fullName evidence="4">Delta-aminolevulinic acid dehydratase</fullName>
        <ecNumber evidence="3">4.2.1.24</ecNumber>
    </recommendedName>
    <alternativeName>
        <fullName evidence="8">Porphobilinogen synthase</fullName>
    </alternativeName>
</protein>
<keyword evidence="6 11" id="KW-0456">Lyase</keyword>
<dbReference type="Pfam" id="PF00490">
    <property type="entry name" value="ALAD"/>
    <property type="match status" value="1"/>
</dbReference>
<dbReference type="SUPFAM" id="SSF51569">
    <property type="entry name" value="Aldolase"/>
    <property type="match status" value="1"/>
</dbReference>